<accession>A0A165K2U4</accession>
<proteinExistence type="predicted"/>
<evidence type="ECO:0000313" key="1">
    <source>
        <dbReference type="EMBL" id="KZT62594.1"/>
    </source>
</evidence>
<protein>
    <submittedName>
        <fullName evidence="1">Uncharacterized protein</fullName>
    </submittedName>
</protein>
<reference evidence="1 2" key="1">
    <citation type="journal article" date="2016" name="Mol. Biol. Evol.">
        <title>Comparative Genomics of Early-Diverging Mushroom-Forming Fungi Provides Insights into the Origins of Lignocellulose Decay Capabilities.</title>
        <authorList>
            <person name="Nagy L.G."/>
            <person name="Riley R."/>
            <person name="Tritt A."/>
            <person name="Adam C."/>
            <person name="Daum C."/>
            <person name="Floudas D."/>
            <person name="Sun H."/>
            <person name="Yadav J.S."/>
            <person name="Pangilinan J."/>
            <person name="Larsson K.H."/>
            <person name="Matsuura K."/>
            <person name="Barry K."/>
            <person name="Labutti K."/>
            <person name="Kuo R."/>
            <person name="Ohm R.A."/>
            <person name="Bhattacharya S.S."/>
            <person name="Shirouzu T."/>
            <person name="Yoshinaga Y."/>
            <person name="Martin F.M."/>
            <person name="Grigoriev I.V."/>
            <person name="Hibbett D.S."/>
        </authorList>
    </citation>
    <scope>NUCLEOTIDE SEQUENCE [LARGE SCALE GENOMIC DNA]</scope>
    <source>
        <strain evidence="1 2">HHB12733</strain>
    </source>
</reference>
<name>A0A165K2U4_9BASI</name>
<dbReference type="Proteomes" id="UP000076842">
    <property type="component" value="Unassembled WGS sequence"/>
</dbReference>
<gene>
    <name evidence="1" type="ORF">CALCODRAFT_552442</name>
</gene>
<dbReference type="EMBL" id="KV423915">
    <property type="protein sequence ID" value="KZT62594.1"/>
    <property type="molecule type" value="Genomic_DNA"/>
</dbReference>
<organism evidence="1 2">
    <name type="scientific">Calocera cornea HHB12733</name>
    <dbReference type="NCBI Taxonomy" id="1353952"/>
    <lineage>
        <taxon>Eukaryota</taxon>
        <taxon>Fungi</taxon>
        <taxon>Dikarya</taxon>
        <taxon>Basidiomycota</taxon>
        <taxon>Agaricomycotina</taxon>
        <taxon>Dacrymycetes</taxon>
        <taxon>Dacrymycetales</taxon>
        <taxon>Dacrymycetaceae</taxon>
        <taxon>Calocera</taxon>
    </lineage>
</organism>
<sequence length="206" mass="22234">MSELLPTHKSMAKVIMSAAKALAESGGRLFSGTPSSTIVPIDPAEGVSRAMVAVPTSLMAGYFSESTGAGTLESLRAALARPRPSLANMVHVRTTSQINEDGMLTEGDIVLLTNELLAMNAGRKMNIAELHALLADIEKIELLAAGDRPYFHTVAHTTEFSLSLEQIAQFSELDEVSAFRTTTKEKDRMVFRLSQAARRLFLAANL</sequence>
<dbReference type="AlphaFoldDB" id="A0A165K2U4"/>
<keyword evidence="2" id="KW-1185">Reference proteome</keyword>
<evidence type="ECO:0000313" key="2">
    <source>
        <dbReference type="Proteomes" id="UP000076842"/>
    </source>
</evidence>
<dbReference type="InParanoid" id="A0A165K2U4"/>